<comment type="caution">
    <text evidence="1">The sequence shown here is derived from an EMBL/GenBank/DDBJ whole genome shotgun (WGS) entry which is preliminary data.</text>
</comment>
<keyword evidence="2" id="KW-1185">Reference proteome</keyword>
<organism evidence="1 2">
    <name type="scientific">Blepharisma stoltei</name>
    <dbReference type="NCBI Taxonomy" id="1481888"/>
    <lineage>
        <taxon>Eukaryota</taxon>
        <taxon>Sar</taxon>
        <taxon>Alveolata</taxon>
        <taxon>Ciliophora</taxon>
        <taxon>Postciliodesmatophora</taxon>
        <taxon>Heterotrichea</taxon>
        <taxon>Heterotrichida</taxon>
        <taxon>Blepharismidae</taxon>
        <taxon>Blepharisma</taxon>
    </lineage>
</organism>
<dbReference type="EMBL" id="CAJZBQ010000036">
    <property type="protein sequence ID" value="CAG9324348.1"/>
    <property type="molecule type" value="Genomic_DNA"/>
</dbReference>
<dbReference type="Gene3D" id="1.25.40.20">
    <property type="entry name" value="Ankyrin repeat-containing domain"/>
    <property type="match status" value="1"/>
</dbReference>
<accession>A0AAU9JF47</accession>
<protein>
    <submittedName>
        <fullName evidence="1">Uncharacterized protein</fullName>
    </submittedName>
</protein>
<evidence type="ECO:0000313" key="1">
    <source>
        <dbReference type="EMBL" id="CAG9324348.1"/>
    </source>
</evidence>
<evidence type="ECO:0000313" key="2">
    <source>
        <dbReference type="Proteomes" id="UP001162131"/>
    </source>
</evidence>
<dbReference type="AlphaFoldDB" id="A0AAU9JF47"/>
<dbReference type="SMART" id="SM00248">
    <property type="entry name" value="ANK"/>
    <property type="match status" value="4"/>
</dbReference>
<dbReference type="InterPro" id="IPR002110">
    <property type="entry name" value="Ankyrin_rpt"/>
</dbReference>
<name>A0AAU9JF47_9CILI</name>
<dbReference type="InterPro" id="IPR036770">
    <property type="entry name" value="Ankyrin_rpt-contain_sf"/>
</dbReference>
<dbReference type="Proteomes" id="UP001162131">
    <property type="component" value="Unassembled WGS sequence"/>
</dbReference>
<reference evidence="1" key="1">
    <citation type="submission" date="2021-09" db="EMBL/GenBank/DDBJ databases">
        <authorList>
            <consortium name="AG Swart"/>
            <person name="Singh M."/>
            <person name="Singh A."/>
            <person name="Seah K."/>
            <person name="Emmerich C."/>
        </authorList>
    </citation>
    <scope>NUCLEOTIDE SEQUENCE</scope>
    <source>
        <strain evidence="1">ATCC30299</strain>
    </source>
</reference>
<dbReference type="SUPFAM" id="SSF48403">
    <property type="entry name" value="Ankyrin repeat"/>
    <property type="match status" value="1"/>
</dbReference>
<gene>
    <name evidence="1" type="ORF">BSTOLATCC_MIC36140</name>
</gene>
<sequence>MGCCQSAQNRNSGGSFSQRLRESIEHDNIKALQDLFKSVDQNNTKSAVNVDEPMIAVKKMQFSALAYALYLGKVEVFKYLAHHLDASIQEAMQLLARQSISPLDLICAKGYTDLLEDVIPIYLSAEKGSILAQEEVSVDFNTAEQYNAKVKSTYTAIHVACNNGHINVISYVHNYFKTQPYCPVQLDIDYQDELTGENCALISARNGNYAMMKFLHEQCKANFCARNKRNENAVQIAAVNSKKKANLPYLECIAYLIDTIGIDFAFAYEEILLVVENKQIIQYFESKLNSYGISDSKAEIENRNKILKSSTPRSQKEIDLEQLLETPDFDMRKYIEEDDDKRSIISSICQIESRPSTPFISFMELKEKSDSQVNFK</sequence>
<proteinExistence type="predicted"/>